<dbReference type="InterPro" id="IPR036259">
    <property type="entry name" value="MFS_trans_sf"/>
</dbReference>
<dbReference type="GO" id="GO:0022857">
    <property type="term" value="F:transmembrane transporter activity"/>
    <property type="evidence" value="ECO:0007669"/>
    <property type="project" value="InterPro"/>
</dbReference>
<dbReference type="RefSeq" id="WP_034890610.1">
    <property type="nucleotide sequence ID" value="NZ_JRUQ01000027.1"/>
</dbReference>
<gene>
    <name evidence="8" type="ORF">NG99_08070</name>
</gene>
<feature type="transmembrane region" description="Helical" evidence="7">
    <location>
        <begin position="230"/>
        <end position="249"/>
    </location>
</feature>
<feature type="transmembrane region" description="Helical" evidence="7">
    <location>
        <begin position="158"/>
        <end position="178"/>
    </location>
</feature>
<evidence type="ECO:0000313" key="8">
    <source>
        <dbReference type="EMBL" id="KGT94565.1"/>
    </source>
</evidence>
<evidence type="ECO:0000256" key="6">
    <source>
        <dbReference type="ARBA" id="ARBA00023136"/>
    </source>
</evidence>
<accession>A0A0A3Z6U2</accession>
<feature type="transmembrane region" description="Helical" evidence="7">
    <location>
        <begin position="131"/>
        <end position="152"/>
    </location>
</feature>
<evidence type="ECO:0000256" key="7">
    <source>
        <dbReference type="SAM" id="Phobius"/>
    </source>
</evidence>
<evidence type="ECO:0000256" key="1">
    <source>
        <dbReference type="ARBA" id="ARBA00004127"/>
    </source>
</evidence>
<keyword evidence="9" id="KW-1185">Reference proteome</keyword>
<comment type="similarity">
    <text evidence="2">Belongs to the major facilitator superfamily.</text>
</comment>
<dbReference type="SUPFAM" id="SSF103473">
    <property type="entry name" value="MFS general substrate transporter"/>
    <property type="match status" value="1"/>
</dbReference>
<evidence type="ECO:0000256" key="4">
    <source>
        <dbReference type="ARBA" id="ARBA00022692"/>
    </source>
</evidence>
<dbReference type="PANTHER" id="PTHR23514">
    <property type="entry name" value="BYPASS OF STOP CODON PROTEIN 6"/>
    <property type="match status" value="1"/>
</dbReference>
<sequence length="376" mass="38952">MNNVNRKNGLLLAGSIIAFILMGAGQSLMGPSLPEFRTAFKLSVASASMAVTAQWVGALIGVVALFLAGKRDWTRVAFGLLIIGAGLMALQLSWILTLIGSLTFGAGYGASLALVNSRLMQSFEKAGPSLVSLVNALFGGGAIVAPLVFVALARNPELCFGILAAGLVLPFLLSFFFPRTHSEQTTAQEIHRGKISFPTLFIGASGTAIEACLIGLGPVILLGGGYSDNAAASALSLFFVFFLSGRITLSLVGQRLPAAPMLIAGFTGGALLLVCAGFNIAPTLTYPLAGFFIGSLFPNFFVFGSYRMGKDARTGSIIVMAALAGGVTGPLIVGQLVTAMPPLMPFWLLAAYSGLIALCGLYVLRESALSRASSVS</sequence>
<dbReference type="AlphaFoldDB" id="A0A0A3Z6U2"/>
<feature type="transmembrane region" description="Helical" evidence="7">
    <location>
        <begin position="102"/>
        <end position="119"/>
    </location>
</feature>
<feature type="transmembrane region" description="Helical" evidence="7">
    <location>
        <begin position="286"/>
        <end position="306"/>
    </location>
</feature>
<dbReference type="Gene3D" id="1.20.1250.20">
    <property type="entry name" value="MFS general substrate transporter like domains"/>
    <property type="match status" value="2"/>
</dbReference>
<dbReference type="eggNOG" id="COG0738">
    <property type="taxonomic scope" value="Bacteria"/>
</dbReference>
<dbReference type="EMBL" id="JRUQ01000027">
    <property type="protein sequence ID" value="KGT94565.1"/>
    <property type="molecule type" value="Genomic_DNA"/>
</dbReference>
<evidence type="ECO:0000256" key="3">
    <source>
        <dbReference type="ARBA" id="ARBA00022448"/>
    </source>
</evidence>
<dbReference type="InterPro" id="IPR011701">
    <property type="entry name" value="MFS"/>
</dbReference>
<comment type="caution">
    <text evidence="8">The sequence shown here is derived from an EMBL/GenBank/DDBJ whole genome shotgun (WGS) entry which is preliminary data.</text>
</comment>
<dbReference type="Pfam" id="PF07690">
    <property type="entry name" value="MFS_1"/>
    <property type="match status" value="1"/>
</dbReference>
<evidence type="ECO:0000313" key="9">
    <source>
        <dbReference type="Proteomes" id="UP000030351"/>
    </source>
</evidence>
<evidence type="ECO:0000256" key="5">
    <source>
        <dbReference type="ARBA" id="ARBA00022989"/>
    </source>
</evidence>
<comment type="subcellular location">
    <subcellularLocation>
        <location evidence="1">Endomembrane system</location>
        <topology evidence="1">Multi-pass membrane protein</topology>
    </subcellularLocation>
</comment>
<keyword evidence="6 7" id="KW-0472">Membrane</keyword>
<proteinExistence type="inferred from homology"/>
<dbReference type="GO" id="GO:0012505">
    <property type="term" value="C:endomembrane system"/>
    <property type="evidence" value="ECO:0007669"/>
    <property type="project" value="UniProtKB-SubCell"/>
</dbReference>
<dbReference type="STRING" id="371042.NG99_08070"/>
<dbReference type="PANTHER" id="PTHR23514:SF3">
    <property type="entry name" value="BYPASS OF STOP CODON PROTEIN 6"/>
    <property type="match status" value="1"/>
</dbReference>
<feature type="transmembrane region" description="Helical" evidence="7">
    <location>
        <begin position="344"/>
        <end position="364"/>
    </location>
</feature>
<evidence type="ECO:0008006" key="10">
    <source>
        <dbReference type="Google" id="ProtNLM"/>
    </source>
</evidence>
<dbReference type="OrthoDB" id="581345at2"/>
<feature type="transmembrane region" description="Helical" evidence="7">
    <location>
        <begin position="318"/>
        <end position="338"/>
    </location>
</feature>
<feature type="transmembrane region" description="Helical" evidence="7">
    <location>
        <begin position="261"/>
        <end position="280"/>
    </location>
</feature>
<feature type="transmembrane region" description="Helical" evidence="7">
    <location>
        <begin position="76"/>
        <end position="96"/>
    </location>
</feature>
<dbReference type="InterPro" id="IPR051788">
    <property type="entry name" value="MFS_Transporter"/>
</dbReference>
<evidence type="ECO:0000256" key="2">
    <source>
        <dbReference type="ARBA" id="ARBA00008335"/>
    </source>
</evidence>
<reference evidence="8 9" key="1">
    <citation type="submission" date="2014-10" db="EMBL/GenBank/DDBJ databases">
        <title>Genome sequence of Erwinia typographi M043b.</title>
        <authorList>
            <person name="Chan K.-G."/>
            <person name="Tan W.-S."/>
        </authorList>
    </citation>
    <scope>NUCLEOTIDE SEQUENCE [LARGE SCALE GENOMIC DNA]</scope>
    <source>
        <strain evidence="8 9">M043b</strain>
    </source>
</reference>
<feature type="transmembrane region" description="Helical" evidence="7">
    <location>
        <begin position="45"/>
        <end position="69"/>
    </location>
</feature>
<keyword evidence="3" id="KW-0813">Transport</keyword>
<dbReference type="GO" id="GO:0016020">
    <property type="term" value="C:membrane"/>
    <property type="evidence" value="ECO:0007669"/>
    <property type="project" value="TreeGrafter"/>
</dbReference>
<protein>
    <recommendedName>
        <fullName evidence="10">MFS transporter</fullName>
    </recommendedName>
</protein>
<dbReference type="Proteomes" id="UP000030351">
    <property type="component" value="Unassembled WGS sequence"/>
</dbReference>
<name>A0A0A3Z6U2_9GAMM</name>
<keyword evidence="5 7" id="KW-1133">Transmembrane helix</keyword>
<keyword evidence="4 7" id="KW-0812">Transmembrane</keyword>
<organism evidence="8 9">
    <name type="scientific">Erwinia typographi</name>
    <dbReference type="NCBI Taxonomy" id="371042"/>
    <lineage>
        <taxon>Bacteria</taxon>
        <taxon>Pseudomonadati</taxon>
        <taxon>Pseudomonadota</taxon>
        <taxon>Gammaproteobacteria</taxon>
        <taxon>Enterobacterales</taxon>
        <taxon>Erwiniaceae</taxon>
        <taxon>Erwinia</taxon>
    </lineage>
</organism>
<feature type="transmembrane region" description="Helical" evidence="7">
    <location>
        <begin position="199"/>
        <end position="224"/>
    </location>
</feature>